<keyword evidence="6 9" id="KW-1133">Transmembrane helix</keyword>
<feature type="transmembrane region" description="Helical" evidence="9">
    <location>
        <begin position="17"/>
        <end position="38"/>
    </location>
</feature>
<organism evidence="11 12">
    <name type="scientific">Simkania negevensis (strain ATCC VR-1471 / DSM 27360 / Z)</name>
    <dbReference type="NCBI Taxonomy" id="331113"/>
    <lineage>
        <taxon>Bacteria</taxon>
        <taxon>Pseudomonadati</taxon>
        <taxon>Chlamydiota</taxon>
        <taxon>Chlamydiia</taxon>
        <taxon>Parachlamydiales</taxon>
        <taxon>Simkaniaceae</taxon>
        <taxon>Simkania</taxon>
    </lineage>
</organism>
<reference evidence="11 12" key="2">
    <citation type="journal article" date="2011" name="Mol. Biol. Evol.">
        <title>Unity in variety--the pan-genome of the Chlamydiae.</title>
        <authorList>
            <person name="Collingro A."/>
            <person name="Tischler P."/>
            <person name="Weinmaier T."/>
            <person name="Penz T."/>
            <person name="Heinz E."/>
            <person name="Brunham R.C."/>
            <person name="Read T.D."/>
            <person name="Bavoil P.M."/>
            <person name="Sachse K."/>
            <person name="Kahane S."/>
            <person name="Friedman M.G."/>
            <person name="Rattei T."/>
            <person name="Myers G.S."/>
            <person name="Horn M."/>
        </authorList>
    </citation>
    <scope>NUCLEOTIDE SEQUENCE [LARGE SCALE GENOMIC DNA]</scope>
    <source>
        <strain evidence="12">ATCC VR-1471 / Z</strain>
    </source>
</reference>
<dbReference type="PANTHER" id="PTHR30625">
    <property type="entry name" value="PROTEIN TOLQ"/>
    <property type="match status" value="1"/>
</dbReference>
<evidence type="ECO:0000313" key="11">
    <source>
        <dbReference type="EMBL" id="CCB88006.1"/>
    </source>
</evidence>
<evidence type="ECO:0000259" key="10">
    <source>
        <dbReference type="Pfam" id="PF01618"/>
    </source>
</evidence>
<comment type="subcellular location">
    <subcellularLocation>
        <location evidence="1">Cell membrane</location>
        <topology evidence="1">Multi-pass membrane protein</topology>
    </subcellularLocation>
    <subcellularLocation>
        <location evidence="8">Membrane</location>
        <topology evidence="8">Multi-pass membrane protein</topology>
    </subcellularLocation>
</comment>
<feature type="transmembrane region" description="Helical" evidence="9">
    <location>
        <begin position="174"/>
        <end position="201"/>
    </location>
</feature>
<keyword evidence="12" id="KW-1185">Reference proteome</keyword>
<evidence type="ECO:0000313" key="12">
    <source>
        <dbReference type="Proteomes" id="UP000000496"/>
    </source>
</evidence>
<evidence type="ECO:0000256" key="8">
    <source>
        <dbReference type="RuleBase" id="RU004057"/>
    </source>
</evidence>
<dbReference type="HOGENOM" id="CLU_053325_2_2_0"/>
<dbReference type="KEGG" id="sng:SNE_A01280"/>
<evidence type="ECO:0000256" key="4">
    <source>
        <dbReference type="ARBA" id="ARBA00022692"/>
    </source>
</evidence>
<gene>
    <name evidence="11" type="primary">tolQ</name>
    <name evidence="11" type="ordered locus">SNE_A01280</name>
</gene>
<dbReference type="OrthoDB" id="9805133at2"/>
<keyword evidence="5 8" id="KW-0653">Protein transport</keyword>
<sequence>MGTFFQAFYQADAFGKMIFFALFALSVISWFFLIHKIWTFNQVKRQSKIFKQAITLQKDSLLNIKVEPVKQKRHIPEPFHKLYRTIQQNTVAILDKNHFYLSGNQNFLSRTDVELIDSHLQSSIAKEREDLEKNLFILSTTVTLAPFLGLLGTVWGILITFGELQAGHSVSSNSIILGGLSTALTTTVLGLLIAIPALIAYNYLKNLSSHFTTEMRDFSHFLLSTVELQYRKVDIE</sequence>
<feature type="domain" description="MotA/TolQ/ExbB proton channel" evidence="10">
    <location>
        <begin position="97"/>
        <end position="216"/>
    </location>
</feature>
<reference key="1">
    <citation type="journal article" date="2011" name="Mol. Biol. Evol.">
        <title>Unity in variety -- the pan-genome of the Chlamydiae.</title>
        <authorList>
            <person name="Collingro A."/>
            <person name="Tischler P."/>
            <person name="Weinmaier T."/>
            <person name="Penz T."/>
            <person name="Heinz E."/>
            <person name="Brunham R.C."/>
            <person name="Read T.D."/>
            <person name="Bavoil P.M."/>
            <person name="Sachse K."/>
            <person name="Kahane S."/>
            <person name="Friedman M.G."/>
            <person name="Rattei T."/>
            <person name="Myers G.S.A."/>
            <person name="Horn M."/>
        </authorList>
    </citation>
    <scope>NUCLEOTIDE SEQUENCE</scope>
    <source>
        <strain>Z</strain>
    </source>
</reference>
<comment type="similarity">
    <text evidence="8">Belongs to the exbB/tolQ family.</text>
</comment>
<dbReference type="RefSeq" id="WP_013942473.1">
    <property type="nucleotide sequence ID" value="NC_015713.1"/>
</dbReference>
<keyword evidence="7 9" id="KW-0472">Membrane</keyword>
<name>F8L5B7_SIMNZ</name>
<accession>F8L5B7</accession>
<dbReference type="GO" id="GO:0017038">
    <property type="term" value="P:protein import"/>
    <property type="evidence" value="ECO:0007669"/>
    <property type="project" value="TreeGrafter"/>
</dbReference>
<dbReference type="EMBL" id="FR872582">
    <property type="protein sequence ID" value="CCB88006.1"/>
    <property type="molecule type" value="Genomic_DNA"/>
</dbReference>
<evidence type="ECO:0000256" key="2">
    <source>
        <dbReference type="ARBA" id="ARBA00022448"/>
    </source>
</evidence>
<dbReference type="Proteomes" id="UP000000496">
    <property type="component" value="Chromosome gsn.131"/>
</dbReference>
<evidence type="ECO:0000256" key="9">
    <source>
        <dbReference type="SAM" id="Phobius"/>
    </source>
</evidence>
<evidence type="ECO:0000256" key="5">
    <source>
        <dbReference type="ARBA" id="ARBA00022927"/>
    </source>
</evidence>
<dbReference type="AlphaFoldDB" id="F8L5B7"/>
<evidence type="ECO:0000256" key="7">
    <source>
        <dbReference type="ARBA" id="ARBA00023136"/>
    </source>
</evidence>
<dbReference type="Pfam" id="PF01618">
    <property type="entry name" value="MotA_ExbB"/>
    <property type="match status" value="1"/>
</dbReference>
<evidence type="ECO:0000256" key="6">
    <source>
        <dbReference type="ARBA" id="ARBA00022989"/>
    </source>
</evidence>
<keyword evidence="3" id="KW-1003">Cell membrane</keyword>
<evidence type="ECO:0000256" key="1">
    <source>
        <dbReference type="ARBA" id="ARBA00004651"/>
    </source>
</evidence>
<dbReference type="eggNOG" id="COG0811">
    <property type="taxonomic scope" value="Bacteria"/>
</dbReference>
<evidence type="ECO:0000256" key="3">
    <source>
        <dbReference type="ARBA" id="ARBA00022475"/>
    </source>
</evidence>
<keyword evidence="4 9" id="KW-0812">Transmembrane</keyword>
<dbReference type="STRING" id="331113.SNE_A01280"/>
<dbReference type="PANTHER" id="PTHR30625:SF15">
    <property type="entry name" value="BIOPOLYMER TRANSPORT PROTEIN EXBB"/>
    <property type="match status" value="1"/>
</dbReference>
<feature type="transmembrane region" description="Helical" evidence="9">
    <location>
        <begin position="135"/>
        <end position="162"/>
    </location>
</feature>
<proteinExistence type="inferred from homology"/>
<dbReference type="GO" id="GO:0005886">
    <property type="term" value="C:plasma membrane"/>
    <property type="evidence" value="ECO:0007669"/>
    <property type="project" value="UniProtKB-SubCell"/>
</dbReference>
<dbReference type="InterPro" id="IPR002898">
    <property type="entry name" value="MotA_ExbB_proton_chnl"/>
</dbReference>
<protein>
    <submittedName>
        <fullName evidence="11">Putative TolQ protein</fullName>
    </submittedName>
</protein>
<dbReference type="InterPro" id="IPR050790">
    <property type="entry name" value="ExbB/TolQ_transport"/>
</dbReference>
<keyword evidence="2 8" id="KW-0813">Transport</keyword>